<feature type="compositionally biased region" description="Basic and acidic residues" evidence="2">
    <location>
        <begin position="311"/>
        <end position="330"/>
    </location>
</feature>
<sequence>MKVAAFVYLVSIFGISTCHGWDVPWNKKDDKNKQPAGNLAGSQAISGYTASVNGTSSRVPGQPVPPAEKAPVKKKVSESKELPLPHEFISLEKRRSEALRKWQATQMGENPFLDPYYEELLEKKKKEEQEQLQKQEELQKKTEDEGAEQKGKAAQERPVPAPPAVKQRSDMNQEEKDKEDFGNLESKDKEFTDGIDKVKKGLEDVKSTLETAQKTLSDYAQLYKDTKDKRSKERIEAAREAIMAAQAALRVASGVSGNTDGDIGSVLGSLPEHVDSELPSVESQEKVVKEALEKTEASLEVLKTLEALPKLNDEEKGMKEKYETKPEESTGAKPTEASTSEENVSSDTSSQMSFGSSTQSSWDNSGSGLDSPSSGSEATGADEDDKRPVGAPGMD</sequence>
<dbReference type="GeneID" id="15804016"/>
<feature type="region of interest" description="Disordered" evidence="2">
    <location>
        <begin position="263"/>
        <end position="395"/>
    </location>
</feature>
<evidence type="ECO:0000256" key="1">
    <source>
        <dbReference type="SAM" id="Coils"/>
    </source>
</evidence>
<name>L1LAY8_THEEQ</name>
<dbReference type="VEuPathDB" id="PiroplasmaDB:BEWA_049120"/>
<feature type="compositionally biased region" description="Basic and acidic residues" evidence="2">
    <location>
        <begin position="75"/>
        <end position="87"/>
    </location>
</feature>
<protein>
    <submittedName>
        <fullName evidence="4">Signal peptide containing protein</fullName>
    </submittedName>
</protein>
<feature type="compositionally biased region" description="Basic and acidic residues" evidence="2">
    <location>
        <begin position="283"/>
        <end position="297"/>
    </location>
</feature>
<proteinExistence type="predicted"/>
<gene>
    <name evidence="4" type="ORF">BEWA_049120</name>
</gene>
<feature type="compositionally biased region" description="Basic and acidic residues" evidence="2">
    <location>
        <begin position="167"/>
        <end position="194"/>
    </location>
</feature>
<evidence type="ECO:0000256" key="2">
    <source>
        <dbReference type="SAM" id="MobiDB-lite"/>
    </source>
</evidence>
<accession>L1LAY8</accession>
<keyword evidence="3" id="KW-0732">Signal</keyword>
<comment type="caution">
    <text evidence="4">The sequence shown here is derived from an EMBL/GenBank/DDBJ whole genome shotgun (WGS) entry which is preliminary data.</text>
</comment>
<dbReference type="EMBL" id="ACOU01000007">
    <property type="protein sequence ID" value="EKX72445.1"/>
    <property type="molecule type" value="Genomic_DNA"/>
</dbReference>
<feature type="compositionally biased region" description="Basic and acidic residues" evidence="2">
    <location>
        <begin position="124"/>
        <end position="155"/>
    </location>
</feature>
<dbReference type="Proteomes" id="UP000031512">
    <property type="component" value="Unassembled WGS sequence"/>
</dbReference>
<feature type="region of interest" description="Disordered" evidence="2">
    <location>
        <begin position="124"/>
        <end position="194"/>
    </location>
</feature>
<feature type="compositionally biased region" description="Polar residues" evidence="2">
    <location>
        <begin position="49"/>
        <end position="59"/>
    </location>
</feature>
<feature type="chain" id="PRO_5003952980" evidence="3">
    <location>
        <begin position="21"/>
        <end position="395"/>
    </location>
</feature>
<feature type="signal peptide" evidence="3">
    <location>
        <begin position="1"/>
        <end position="20"/>
    </location>
</feature>
<evidence type="ECO:0000313" key="5">
    <source>
        <dbReference type="Proteomes" id="UP000031512"/>
    </source>
</evidence>
<dbReference type="KEGG" id="beq:BEWA_049120"/>
<keyword evidence="1" id="KW-0175">Coiled coil</keyword>
<feature type="compositionally biased region" description="Low complexity" evidence="2">
    <location>
        <begin position="345"/>
        <end position="376"/>
    </location>
</feature>
<dbReference type="RefSeq" id="XP_004831897.1">
    <property type="nucleotide sequence ID" value="XM_004831840.1"/>
</dbReference>
<feature type="region of interest" description="Disordered" evidence="2">
    <location>
        <begin position="49"/>
        <end position="87"/>
    </location>
</feature>
<keyword evidence="5" id="KW-1185">Reference proteome</keyword>
<organism evidence="4 5">
    <name type="scientific">Theileria equi strain WA</name>
    <dbReference type="NCBI Taxonomy" id="1537102"/>
    <lineage>
        <taxon>Eukaryota</taxon>
        <taxon>Sar</taxon>
        <taxon>Alveolata</taxon>
        <taxon>Apicomplexa</taxon>
        <taxon>Aconoidasida</taxon>
        <taxon>Piroplasmida</taxon>
        <taxon>Theileriidae</taxon>
        <taxon>Theileria</taxon>
    </lineage>
</organism>
<feature type="coiled-coil region" evidence="1">
    <location>
        <begin position="195"/>
        <end position="229"/>
    </location>
</feature>
<dbReference type="AlphaFoldDB" id="L1LAY8"/>
<reference evidence="4 5" key="1">
    <citation type="journal article" date="2012" name="BMC Genomics">
        <title>Comparative genomic analysis and phylogenetic position of Theileria equi.</title>
        <authorList>
            <person name="Kappmeyer L.S."/>
            <person name="Thiagarajan M."/>
            <person name="Herndon D.R."/>
            <person name="Ramsay J.D."/>
            <person name="Caler E."/>
            <person name="Djikeng A."/>
            <person name="Gillespie J.J."/>
            <person name="Lau A.O."/>
            <person name="Roalson E.H."/>
            <person name="Silva J.C."/>
            <person name="Silva M.G."/>
            <person name="Suarez C.E."/>
            <person name="Ueti M.W."/>
            <person name="Nene V.M."/>
            <person name="Mealey R.H."/>
            <person name="Knowles D.P."/>
            <person name="Brayton K.A."/>
        </authorList>
    </citation>
    <scope>NUCLEOTIDE SEQUENCE [LARGE SCALE GENOMIC DNA]</scope>
    <source>
        <strain evidence="4 5">WA</strain>
    </source>
</reference>
<evidence type="ECO:0000313" key="4">
    <source>
        <dbReference type="EMBL" id="EKX72445.1"/>
    </source>
</evidence>
<evidence type="ECO:0000256" key="3">
    <source>
        <dbReference type="SAM" id="SignalP"/>
    </source>
</evidence>